<dbReference type="InterPro" id="IPR029068">
    <property type="entry name" value="Glyas_Bleomycin-R_OHBP_Dase"/>
</dbReference>
<accession>A0A3D9FC42</accession>
<dbReference type="GO" id="GO:0016829">
    <property type="term" value="F:lyase activity"/>
    <property type="evidence" value="ECO:0007669"/>
    <property type="project" value="UniProtKB-KW"/>
</dbReference>
<dbReference type="AlphaFoldDB" id="A0A3D9FC42"/>
<gene>
    <name evidence="2" type="ORF">DFR46_0124</name>
</gene>
<dbReference type="Gene3D" id="3.10.180.10">
    <property type="entry name" value="2,3-Dihydroxybiphenyl 1,2-Dioxygenase, domain 1"/>
    <property type="match status" value="1"/>
</dbReference>
<evidence type="ECO:0000313" key="3">
    <source>
        <dbReference type="Proteomes" id="UP000256310"/>
    </source>
</evidence>
<sequence length="158" mass="17904">MQPKQRWFGVKARTAPAETVFREQVMQLNQVTVGATDYAASLAFYRALGLRQIVDASPRYARFETPSGETFSIHKVEAVTGDSTVIYFEIEALDERVAALKAAGIRFERGPRDESWGWREARLRDPAGNPLCLFSGGENRRFPPWRIDKKSTPKEIVQ</sequence>
<proteinExistence type="predicted"/>
<keyword evidence="3" id="KW-1185">Reference proteome</keyword>
<dbReference type="Pfam" id="PF00903">
    <property type="entry name" value="Glyoxalase"/>
    <property type="match status" value="1"/>
</dbReference>
<organism evidence="2 3">
    <name type="scientific">Parasphingopyxis lamellibrachiae</name>
    <dbReference type="NCBI Taxonomy" id="680125"/>
    <lineage>
        <taxon>Bacteria</taxon>
        <taxon>Pseudomonadati</taxon>
        <taxon>Pseudomonadota</taxon>
        <taxon>Alphaproteobacteria</taxon>
        <taxon>Sphingomonadales</taxon>
        <taxon>Sphingomonadaceae</taxon>
        <taxon>Parasphingopyxis</taxon>
    </lineage>
</organism>
<dbReference type="PROSITE" id="PS51819">
    <property type="entry name" value="VOC"/>
    <property type="match status" value="1"/>
</dbReference>
<comment type="caution">
    <text evidence="2">The sequence shown here is derived from an EMBL/GenBank/DDBJ whole genome shotgun (WGS) entry which is preliminary data.</text>
</comment>
<protein>
    <submittedName>
        <fullName evidence="2">Putative enzyme related to lactoylglutathione lyase</fullName>
    </submittedName>
</protein>
<reference evidence="2 3" key="1">
    <citation type="submission" date="2018-07" db="EMBL/GenBank/DDBJ databases">
        <title>Genomic Encyclopedia of Type Strains, Phase IV (KMG-IV): sequencing the most valuable type-strain genomes for metagenomic binning, comparative biology and taxonomic classification.</title>
        <authorList>
            <person name="Goeker M."/>
        </authorList>
    </citation>
    <scope>NUCLEOTIDE SEQUENCE [LARGE SCALE GENOMIC DNA]</scope>
    <source>
        <strain evidence="2 3">DSM 26725</strain>
    </source>
</reference>
<dbReference type="SUPFAM" id="SSF54593">
    <property type="entry name" value="Glyoxalase/Bleomycin resistance protein/Dihydroxybiphenyl dioxygenase"/>
    <property type="match status" value="1"/>
</dbReference>
<evidence type="ECO:0000313" key="2">
    <source>
        <dbReference type="EMBL" id="RED15137.1"/>
    </source>
</evidence>
<dbReference type="InterPro" id="IPR037523">
    <property type="entry name" value="VOC_core"/>
</dbReference>
<dbReference type="Proteomes" id="UP000256310">
    <property type="component" value="Unassembled WGS sequence"/>
</dbReference>
<evidence type="ECO:0000259" key="1">
    <source>
        <dbReference type="PROSITE" id="PS51819"/>
    </source>
</evidence>
<dbReference type="EMBL" id="QRDP01000004">
    <property type="protein sequence ID" value="RED15137.1"/>
    <property type="molecule type" value="Genomic_DNA"/>
</dbReference>
<dbReference type="InterPro" id="IPR004360">
    <property type="entry name" value="Glyas_Fos-R_dOase_dom"/>
</dbReference>
<feature type="domain" description="VOC" evidence="1">
    <location>
        <begin position="27"/>
        <end position="136"/>
    </location>
</feature>
<name>A0A3D9FC42_9SPHN</name>
<keyword evidence="2" id="KW-0456">Lyase</keyword>